<evidence type="ECO:0008006" key="3">
    <source>
        <dbReference type="Google" id="ProtNLM"/>
    </source>
</evidence>
<dbReference type="AlphaFoldDB" id="A0A1M6IBR7"/>
<evidence type="ECO:0000313" key="2">
    <source>
        <dbReference type="Proteomes" id="UP000184080"/>
    </source>
</evidence>
<dbReference type="STRING" id="1121298.SAMN05444401_2735"/>
<dbReference type="Proteomes" id="UP000184080">
    <property type="component" value="Unassembled WGS sequence"/>
</dbReference>
<sequence length="270" mass="30793">MEKIIKRIIAPMLTCVFLFGCSGGQTVKESKEKNAKINSLKSEDIKIDITAVNVELSENLINETRKKAQQAVLDVVKYFDFDTIDDYSVHVRENGIGYSSGNITMLNKWMLESNHALIVHELTHVLCNSNTSMSAGSKFFTEGIAVLMQEKYGDKAVEPFIDGSTKEFARVSVEDSIDLIKVNYTSLQQLIDNDGEFYEGLDKNLTAEKKIKRKNAYIQAGTFFIFLDKVYGREKIKKLYYSSEKLDFKGAFGKELDELEKEYIKYFNIK</sequence>
<dbReference type="PROSITE" id="PS51257">
    <property type="entry name" value="PROKAR_LIPOPROTEIN"/>
    <property type="match status" value="1"/>
</dbReference>
<gene>
    <name evidence="1" type="ORF">SAMN05444401_2735</name>
</gene>
<accession>A0A1M6IBR7</accession>
<reference evidence="1 2" key="1">
    <citation type="submission" date="2016-11" db="EMBL/GenBank/DDBJ databases">
        <authorList>
            <person name="Jaros S."/>
            <person name="Januszkiewicz K."/>
            <person name="Wedrychowicz H."/>
        </authorList>
    </citation>
    <scope>NUCLEOTIDE SEQUENCE [LARGE SCALE GENOMIC DNA]</scope>
    <source>
        <strain evidence="1 2">DSM 21864</strain>
    </source>
</reference>
<protein>
    <recommendedName>
        <fullName evidence="3">Peptidase</fullName>
    </recommendedName>
</protein>
<evidence type="ECO:0000313" key="1">
    <source>
        <dbReference type="EMBL" id="SHJ31929.1"/>
    </source>
</evidence>
<keyword evidence="2" id="KW-1185">Reference proteome</keyword>
<name>A0A1M6IBR7_9CLOT</name>
<dbReference type="EMBL" id="FQZO01000004">
    <property type="protein sequence ID" value="SHJ31929.1"/>
    <property type="molecule type" value="Genomic_DNA"/>
</dbReference>
<proteinExistence type="predicted"/>
<organism evidence="1 2">
    <name type="scientific">Clostridium amylolyticum</name>
    <dbReference type="NCBI Taxonomy" id="1121298"/>
    <lineage>
        <taxon>Bacteria</taxon>
        <taxon>Bacillati</taxon>
        <taxon>Bacillota</taxon>
        <taxon>Clostridia</taxon>
        <taxon>Eubacteriales</taxon>
        <taxon>Clostridiaceae</taxon>
        <taxon>Clostridium</taxon>
    </lineage>
</organism>
<dbReference type="RefSeq" id="WP_073007647.1">
    <property type="nucleotide sequence ID" value="NZ_FQZO01000004.1"/>
</dbReference>